<dbReference type="EMBL" id="JALBWM010000059">
    <property type="protein sequence ID" value="MCO1335345.1"/>
    <property type="molecule type" value="Genomic_DNA"/>
</dbReference>
<dbReference type="Proteomes" id="UP001139028">
    <property type="component" value="Unassembled WGS sequence"/>
</dbReference>
<feature type="compositionally biased region" description="Basic and acidic residues" evidence="1">
    <location>
        <begin position="110"/>
        <end position="126"/>
    </location>
</feature>
<name>A0A9X2EQ88_9GAMM</name>
<evidence type="ECO:0000313" key="3">
    <source>
        <dbReference type="EMBL" id="MCO1335345.1"/>
    </source>
</evidence>
<dbReference type="Pfam" id="PF13560">
    <property type="entry name" value="HTH_31"/>
    <property type="match status" value="1"/>
</dbReference>
<dbReference type="SMART" id="SM00530">
    <property type="entry name" value="HTH_XRE"/>
    <property type="match status" value="1"/>
</dbReference>
<feature type="domain" description="HTH cro/C1-type" evidence="2">
    <location>
        <begin position="11"/>
        <end position="44"/>
    </location>
</feature>
<dbReference type="Gene3D" id="1.10.260.40">
    <property type="entry name" value="lambda repressor-like DNA-binding domains"/>
    <property type="match status" value="1"/>
</dbReference>
<gene>
    <name evidence="3" type="ORF">MO867_13485</name>
</gene>
<dbReference type="AlphaFoldDB" id="A0A9X2EQ88"/>
<dbReference type="RefSeq" id="WP_252469335.1">
    <property type="nucleotide sequence ID" value="NZ_JALBWM010000059.1"/>
</dbReference>
<dbReference type="InterPro" id="IPR001387">
    <property type="entry name" value="Cro/C1-type_HTH"/>
</dbReference>
<evidence type="ECO:0000259" key="2">
    <source>
        <dbReference type="PROSITE" id="PS50943"/>
    </source>
</evidence>
<organism evidence="3 4">
    <name type="scientific">Microbulbifer okhotskensis</name>
    <dbReference type="NCBI Taxonomy" id="2926617"/>
    <lineage>
        <taxon>Bacteria</taxon>
        <taxon>Pseudomonadati</taxon>
        <taxon>Pseudomonadota</taxon>
        <taxon>Gammaproteobacteria</taxon>
        <taxon>Cellvibrionales</taxon>
        <taxon>Microbulbiferaceae</taxon>
        <taxon>Microbulbifer</taxon>
    </lineage>
</organism>
<dbReference type="SUPFAM" id="SSF47413">
    <property type="entry name" value="lambda repressor-like DNA-binding domains"/>
    <property type="match status" value="1"/>
</dbReference>
<comment type="caution">
    <text evidence="3">The sequence shown here is derived from an EMBL/GenBank/DDBJ whole genome shotgun (WGS) entry which is preliminary data.</text>
</comment>
<feature type="region of interest" description="Disordered" evidence="1">
    <location>
        <begin position="108"/>
        <end position="143"/>
    </location>
</feature>
<accession>A0A9X2EQ88</accession>
<keyword evidence="4" id="KW-1185">Reference proteome</keyword>
<evidence type="ECO:0000313" key="4">
    <source>
        <dbReference type="Proteomes" id="UP001139028"/>
    </source>
</evidence>
<dbReference type="GO" id="GO:0003677">
    <property type="term" value="F:DNA binding"/>
    <property type="evidence" value="ECO:0007669"/>
    <property type="project" value="InterPro"/>
</dbReference>
<proteinExistence type="predicted"/>
<dbReference type="CDD" id="cd00093">
    <property type="entry name" value="HTH_XRE"/>
    <property type="match status" value="1"/>
</dbReference>
<evidence type="ECO:0000256" key="1">
    <source>
        <dbReference type="SAM" id="MobiDB-lite"/>
    </source>
</evidence>
<dbReference type="InterPro" id="IPR010982">
    <property type="entry name" value="Lambda_DNA-bd_dom_sf"/>
</dbReference>
<sequence length="143" mass="15648">MNFSSLSGPRIAAERKRLKLSQAEAAEECGVSREMWGKYERGKAAMGTEVLSSFVSVGADPLFILTGQTHSLAPEIAPDEQLLLDSYRELSPQQRKALLAQLLSGNSDIAKPETSSDRRVTIKGEGNRVSAQGDYYENGKKEE</sequence>
<reference evidence="3" key="1">
    <citation type="journal article" date="2022" name="Arch. Microbiol.">
        <title>Microbulbifer okhotskensis sp. nov., isolated from a deep bottom sediment of the Okhotsk Sea.</title>
        <authorList>
            <person name="Romanenko L."/>
            <person name="Kurilenko V."/>
            <person name="Otstavnykh N."/>
            <person name="Velansky P."/>
            <person name="Isaeva M."/>
            <person name="Mikhailov V."/>
        </authorList>
    </citation>
    <scope>NUCLEOTIDE SEQUENCE</scope>
    <source>
        <strain evidence="3">OS29</strain>
    </source>
</reference>
<dbReference type="PROSITE" id="PS50943">
    <property type="entry name" value="HTH_CROC1"/>
    <property type="match status" value="1"/>
</dbReference>
<protein>
    <submittedName>
        <fullName evidence="3">Helix-turn-helix transcriptional regulator</fullName>
    </submittedName>
</protein>